<accession>A0A8S5M9P9</accession>
<protein>
    <submittedName>
        <fullName evidence="1">Uncharacterized protein</fullName>
    </submittedName>
</protein>
<sequence length="106" mass="12180">MTRKQMEIIRSNGLNDDRHDKLSCIDMINSIICYNECNTPEDVVFRYSGHYLDKYIKAFGLNNVLDMATEQLSDIVAVVRNVFTDSEGCTYNSLVFKDDSIAREDI</sequence>
<proteinExistence type="predicted"/>
<evidence type="ECO:0000313" key="1">
    <source>
        <dbReference type="EMBL" id="DAD78966.1"/>
    </source>
</evidence>
<name>A0A8S5M9P9_9CAUD</name>
<reference evidence="1" key="1">
    <citation type="journal article" date="2021" name="Proc. Natl. Acad. Sci. U.S.A.">
        <title>A Catalog of Tens of Thousands of Viruses from Human Metagenomes Reveals Hidden Associations with Chronic Diseases.</title>
        <authorList>
            <person name="Tisza M.J."/>
            <person name="Buck C.B."/>
        </authorList>
    </citation>
    <scope>NUCLEOTIDE SEQUENCE</scope>
    <source>
        <strain evidence="1">Ctv4j104</strain>
    </source>
</reference>
<dbReference type="EMBL" id="BK014855">
    <property type="protein sequence ID" value="DAD78966.1"/>
    <property type="molecule type" value="Genomic_DNA"/>
</dbReference>
<organism evidence="1">
    <name type="scientific">Siphoviridae sp. ctv4j104</name>
    <dbReference type="NCBI Taxonomy" id="2826510"/>
    <lineage>
        <taxon>Viruses</taxon>
        <taxon>Duplodnaviria</taxon>
        <taxon>Heunggongvirae</taxon>
        <taxon>Uroviricota</taxon>
        <taxon>Caudoviricetes</taxon>
    </lineage>
</organism>